<proteinExistence type="predicted"/>
<reference evidence="1" key="2">
    <citation type="journal article" date="2015" name="Fish Shellfish Immunol.">
        <title>Early steps in the European eel (Anguilla anguilla)-Vibrio vulnificus interaction in the gills: Role of the RtxA13 toxin.</title>
        <authorList>
            <person name="Callol A."/>
            <person name="Pajuelo D."/>
            <person name="Ebbesson L."/>
            <person name="Teles M."/>
            <person name="MacKenzie S."/>
            <person name="Amaro C."/>
        </authorList>
    </citation>
    <scope>NUCLEOTIDE SEQUENCE</scope>
</reference>
<protein>
    <submittedName>
        <fullName evidence="1">Uncharacterized protein</fullName>
    </submittedName>
</protein>
<dbReference type="AlphaFoldDB" id="A0A0E9RL33"/>
<evidence type="ECO:0000313" key="1">
    <source>
        <dbReference type="EMBL" id="JAH29058.1"/>
    </source>
</evidence>
<accession>A0A0E9RL33</accession>
<reference evidence="1" key="1">
    <citation type="submission" date="2014-11" db="EMBL/GenBank/DDBJ databases">
        <authorList>
            <person name="Amaro Gonzalez C."/>
        </authorList>
    </citation>
    <scope>NUCLEOTIDE SEQUENCE</scope>
</reference>
<name>A0A0E9RL33_ANGAN</name>
<organism evidence="1">
    <name type="scientific">Anguilla anguilla</name>
    <name type="common">European freshwater eel</name>
    <name type="synonym">Muraena anguilla</name>
    <dbReference type="NCBI Taxonomy" id="7936"/>
    <lineage>
        <taxon>Eukaryota</taxon>
        <taxon>Metazoa</taxon>
        <taxon>Chordata</taxon>
        <taxon>Craniata</taxon>
        <taxon>Vertebrata</taxon>
        <taxon>Euteleostomi</taxon>
        <taxon>Actinopterygii</taxon>
        <taxon>Neopterygii</taxon>
        <taxon>Teleostei</taxon>
        <taxon>Anguilliformes</taxon>
        <taxon>Anguillidae</taxon>
        <taxon>Anguilla</taxon>
    </lineage>
</organism>
<sequence>MYCLIQFNTASHIVGHKNYIHFSSCHNPFKFEGK</sequence>
<dbReference type="EMBL" id="GBXM01079519">
    <property type="protein sequence ID" value="JAH29058.1"/>
    <property type="molecule type" value="Transcribed_RNA"/>
</dbReference>